<evidence type="ECO:0000256" key="1">
    <source>
        <dbReference type="SAM" id="MobiDB-lite"/>
    </source>
</evidence>
<dbReference type="GO" id="GO:0045087">
    <property type="term" value="P:innate immune response"/>
    <property type="evidence" value="ECO:0007669"/>
    <property type="project" value="TreeGrafter"/>
</dbReference>
<feature type="compositionally biased region" description="Basic residues" evidence="1">
    <location>
        <begin position="208"/>
        <end position="220"/>
    </location>
</feature>
<proteinExistence type="predicted"/>
<comment type="caution">
    <text evidence="3">The sequence shown here is derived from an EMBL/GenBank/DDBJ whole genome shotgun (WGS) entry which is preliminary data.</text>
</comment>
<evidence type="ECO:0008006" key="5">
    <source>
        <dbReference type="Google" id="ProtNLM"/>
    </source>
</evidence>
<dbReference type="GO" id="GO:0005576">
    <property type="term" value="C:extracellular region"/>
    <property type="evidence" value="ECO:0007669"/>
    <property type="project" value="TreeGrafter"/>
</dbReference>
<dbReference type="Gene3D" id="2.10.90.10">
    <property type="entry name" value="Cystine-knot cytokines"/>
    <property type="match status" value="1"/>
</dbReference>
<dbReference type="EMBL" id="JAWNGG020000009">
    <property type="protein sequence ID" value="KAK9309687.1"/>
    <property type="molecule type" value="Genomic_DNA"/>
</dbReference>
<sequence>MRIEALSTLVAVVWLTAVLCPWLAAANNLTLSSSSRKTREHPYRGHISRWTQALEDTTRRMTYREMNMILRHEGGEDGLPVDCCPTVEEMVEPVGGRNRENMYVQLYRDGQNAQRFFEYSCRPDVLDKPCRFIDRKFTNQSRCVQKFSYTYAIIENSGSTQGGKEEHGRHRHRERMIPTFAGNTVGGSMWTLDYIKVRSGCSCEVMPKPKKKKKYKKSKPRDHDLDSET</sequence>
<protein>
    <recommendedName>
        <fullName evidence="5">Spaetzle domain-containing protein</fullName>
    </recommendedName>
</protein>
<dbReference type="GO" id="GO:0021556">
    <property type="term" value="P:central nervous system formation"/>
    <property type="evidence" value="ECO:0007669"/>
    <property type="project" value="TreeGrafter"/>
</dbReference>
<dbReference type="SUPFAM" id="SSF57501">
    <property type="entry name" value="Cystine-knot cytokines"/>
    <property type="match status" value="1"/>
</dbReference>
<feature type="signal peptide" evidence="2">
    <location>
        <begin position="1"/>
        <end position="26"/>
    </location>
</feature>
<dbReference type="InterPro" id="IPR029034">
    <property type="entry name" value="Cystine-knot_cytokine"/>
</dbReference>
<dbReference type="Proteomes" id="UP001432146">
    <property type="component" value="Unassembled WGS sequence"/>
</dbReference>
<feature type="region of interest" description="Disordered" evidence="1">
    <location>
        <begin position="206"/>
        <end position="229"/>
    </location>
</feature>
<organism evidence="3 4">
    <name type="scientific">Tetragonisca angustula</name>
    <dbReference type="NCBI Taxonomy" id="166442"/>
    <lineage>
        <taxon>Eukaryota</taxon>
        <taxon>Metazoa</taxon>
        <taxon>Ecdysozoa</taxon>
        <taxon>Arthropoda</taxon>
        <taxon>Hexapoda</taxon>
        <taxon>Insecta</taxon>
        <taxon>Pterygota</taxon>
        <taxon>Neoptera</taxon>
        <taxon>Endopterygota</taxon>
        <taxon>Hymenoptera</taxon>
        <taxon>Apocrita</taxon>
        <taxon>Aculeata</taxon>
        <taxon>Apoidea</taxon>
        <taxon>Anthophila</taxon>
        <taxon>Apidae</taxon>
        <taxon>Tetragonisca</taxon>
    </lineage>
</organism>
<dbReference type="GO" id="GO:0008083">
    <property type="term" value="F:growth factor activity"/>
    <property type="evidence" value="ECO:0007669"/>
    <property type="project" value="TreeGrafter"/>
</dbReference>
<dbReference type="PANTHER" id="PTHR23199:SF12">
    <property type="entry name" value="NEUROTROPHIN 1-RELATED"/>
    <property type="match status" value="1"/>
</dbReference>
<dbReference type="PANTHER" id="PTHR23199">
    <property type="entry name" value="NEUROTROPHIN 1-RELATED"/>
    <property type="match status" value="1"/>
</dbReference>
<dbReference type="GO" id="GO:0005121">
    <property type="term" value="F:Toll binding"/>
    <property type="evidence" value="ECO:0007669"/>
    <property type="project" value="TreeGrafter"/>
</dbReference>
<evidence type="ECO:0000313" key="3">
    <source>
        <dbReference type="EMBL" id="KAK9309687.1"/>
    </source>
</evidence>
<name>A0AAW1AKN7_9HYME</name>
<evidence type="ECO:0000256" key="2">
    <source>
        <dbReference type="SAM" id="SignalP"/>
    </source>
</evidence>
<reference evidence="3 4" key="1">
    <citation type="submission" date="2024-05" db="EMBL/GenBank/DDBJ databases">
        <title>The nuclear and mitochondrial genome assemblies of Tetragonisca angustula (Apidae: Meliponini), a tiny yet remarkable pollinator in the Neotropics.</title>
        <authorList>
            <person name="Ferrari R."/>
            <person name="Ricardo P.C."/>
            <person name="Dias F.C."/>
            <person name="Araujo N.S."/>
            <person name="Soares D.O."/>
            <person name="Zhou Q.-S."/>
            <person name="Zhu C.-D."/>
            <person name="Coutinho L."/>
            <person name="Airas M.C."/>
            <person name="Batista T.M."/>
        </authorList>
    </citation>
    <scope>NUCLEOTIDE SEQUENCE [LARGE SCALE GENOMIC DNA]</scope>
    <source>
        <strain evidence="3">ASF017062</strain>
        <tissue evidence="3">Abdomen</tissue>
    </source>
</reference>
<accession>A0AAW1AKN7</accession>
<gene>
    <name evidence="3" type="ORF">QLX08_000692</name>
</gene>
<dbReference type="InterPro" id="IPR052444">
    <property type="entry name" value="Spz/Toll_ligand-like"/>
</dbReference>
<keyword evidence="4" id="KW-1185">Reference proteome</keyword>
<evidence type="ECO:0000313" key="4">
    <source>
        <dbReference type="Proteomes" id="UP001432146"/>
    </source>
</evidence>
<feature type="chain" id="PRO_5043497520" description="Spaetzle domain-containing protein" evidence="2">
    <location>
        <begin position="27"/>
        <end position="229"/>
    </location>
</feature>
<dbReference type="AlphaFoldDB" id="A0AAW1AKN7"/>
<keyword evidence="2" id="KW-0732">Signal</keyword>